<dbReference type="InterPro" id="IPR026444">
    <property type="entry name" value="Secre_tail"/>
</dbReference>
<evidence type="ECO:0000259" key="1">
    <source>
        <dbReference type="Pfam" id="PF18962"/>
    </source>
</evidence>
<evidence type="ECO:0000313" key="2">
    <source>
        <dbReference type="EMBL" id="HGV98420.1"/>
    </source>
</evidence>
<protein>
    <submittedName>
        <fullName evidence="2">T9SS type A sorting domain-containing protein</fullName>
    </submittedName>
</protein>
<reference evidence="2" key="1">
    <citation type="journal article" date="2020" name="mSystems">
        <title>Genome- and Community-Level Interaction Insights into Carbon Utilization and Element Cycling Functions of Hydrothermarchaeota in Hydrothermal Sediment.</title>
        <authorList>
            <person name="Zhou Z."/>
            <person name="Liu Y."/>
            <person name="Xu W."/>
            <person name="Pan J."/>
            <person name="Luo Z.H."/>
            <person name="Li M."/>
        </authorList>
    </citation>
    <scope>NUCLEOTIDE SEQUENCE [LARGE SCALE GENOMIC DNA]</scope>
    <source>
        <strain evidence="2">SpSt-774</strain>
    </source>
</reference>
<dbReference type="NCBIfam" id="TIGR04183">
    <property type="entry name" value="Por_Secre_tail"/>
    <property type="match status" value="1"/>
</dbReference>
<dbReference type="SUPFAM" id="SSF89372">
    <property type="entry name" value="Fucose-specific lectin"/>
    <property type="match status" value="1"/>
</dbReference>
<accession>A0A7C4XNH3</accession>
<sequence>MKCKKISLIMIAFPIFLFGIGNVKRLEYIDPYDVPMTSYQAWSARITKESFSIGEVYRSKNFNYRLPMIDVVVYAPLYSYITDSLNTYISDLELENYSVRVDTVRGWNAILLRSHLAALLDSELVGAVFIGNVPVAWYEYQSDEGREEFPIELYFMDLNGTWTDSDADGLFDSHSGNKAPEIFVGRINANPMTWGNEVYLVNNYLSKIHKYRTGGYGIPQKALAYVDDDWYSFNNCNLNLLYDTVVVIRQYNTTTASDFRMRLDDPYEWVQICSHSSPWGNTFKNTSGYAGTVFNFELWFADPPFLFLNLFQCAGTRFIEENSEGGCYIFNTTNGLLAIGSTKVGSMLYFGDFYGPLNTGISVGQAFKQWFTQWGITDVDWFYGMCILGDPTLKPKQSVAKIASNSILNHSLITSMNWATPAPVDTNSETDAFVTTTIDGSGRLWTAWTTGRSVTNGRTEICAAYYSNGIWSPAQIVRPYLYWDFFPAISTDNQGNPWLTWARAYGRNYDIFGSIYVSGQWGTEEQLSSRASNDLYPAMTRDGAGRLWVCLERWTHLNGDIYCRYFDGTTWQPMFAVTVDSANDYRPAMATDSNGIAWVTWCSERYQYNRNIYVKRYNPNSGHWEDLYRITSNPAQDQDPKMAVSGDGTVWVVWTTWRNGNTDIYESHYNGSAWSNARAVTGDLGQDEHPALAVDRDGFLWCVWQSNRTGDWEIWAKYYKDNTWQDSFLVSNHTAKDVLPTAIADDSGYVWVFWQSNRNGNWDIYYSRLFSDLVEPSVSVITPNGGEVWNIGEVDTIRWFAQDNVRIDSVVIEYSTNSGSTWSYLITITTGDSIFPWVVPETPSNQCLVRIKAFDNNENEGEDISDSLFTIYDPEAPVIQVLVPNGGEVWYWDEVHQIRWNSSDNIGIESLNIYLSVDSGMTYPFLIAHFNTNDSIYEWTIPEVNSDRCLIKITGYDISNNTGFDTSDSCFTIGEYGVSENQTFVPEKFDLHILSSNPLRTNLKIRMSIPVKTSIEIKIYDITGKVIKTFVNKKVEPGHHTFSFDCKNLPSGIYFVAATAGDFSTVKKAIIIR</sequence>
<gene>
    <name evidence="2" type="ORF">ENV60_09030</name>
</gene>
<proteinExistence type="predicted"/>
<organism evidence="2">
    <name type="scientific">candidate division WOR-3 bacterium</name>
    <dbReference type="NCBI Taxonomy" id="2052148"/>
    <lineage>
        <taxon>Bacteria</taxon>
        <taxon>Bacteria division WOR-3</taxon>
    </lineage>
</organism>
<comment type="caution">
    <text evidence="2">The sequence shown here is derived from an EMBL/GenBank/DDBJ whole genome shotgun (WGS) entry which is preliminary data.</text>
</comment>
<dbReference type="Gene3D" id="2.120.10.30">
    <property type="entry name" value="TolB, C-terminal domain"/>
    <property type="match status" value="1"/>
</dbReference>
<dbReference type="Gene3D" id="2.60.40.4070">
    <property type="match status" value="1"/>
</dbReference>
<name>A0A7C4XNH3_UNCW3</name>
<dbReference type="EMBL" id="DTGZ01000171">
    <property type="protein sequence ID" value="HGV98420.1"/>
    <property type="molecule type" value="Genomic_DNA"/>
</dbReference>
<dbReference type="AlphaFoldDB" id="A0A7C4XNH3"/>
<feature type="domain" description="Secretion system C-terminal sorting" evidence="1">
    <location>
        <begin position="997"/>
        <end position="1071"/>
    </location>
</feature>
<dbReference type="InterPro" id="IPR011042">
    <property type="entry name" value="6-blade_b-propeller_TolB-like"/>
</dbReference>
<dbReference type="Pfam" id="PF18962">
    <property type="entry name" value="Por_Secre_tail"/>
    <property type="match status" value="1"/>
</dbReference>